<dbReference type="SUPFAM" id="SSF103642">
    <property type="entry name" value="Sec-C motif"/>
    <property type="match status" value="1"/>
</dbReference>
<dbReference type="Gene3D" id="3.10.450.50">
    <property type="match status" value="1"/>
</dbReference>
<protein>
    <submittedName>
        <fullName evidence="1">SEC-C motif domain protein</fullName>
    </submittedName>
</protein>
<name>A1WKN9_VEREI</name>
<reference evidence="2" key="1">
    <citation type="submission" date="2006-12" db="EMBL/GenBank/DDBJ databases">
        <title>Complete sequence of chromosome 1 of Verminephrobacter eiseniae EF01-2.</title>
        <authorList>
            <person name="Copeland A."/>
            <person name="Lucas S."/>
            <person name="Lapidus A."/>
            <person name="Barry K."/>
            <person name="Detter J.C."/>
            <person name="Glavina del Rio T."/>
            <person name="Dalin E."/>
            <person name="Tice H."/>
            <person name="Pitluck S."/>
            <person name="Chertkov O."/>
            <person name="Brettin T."/>
            <person name="Bruce D."/>
            <person name="Han C."/>
            <person name="Tapia R."/>
            <person name="Gilna P."/>
            <person name="Schmutz J."/>
            <person name="Larimer F."/>
            <person name="Land M."/>
            <person name="Hauser L."/>
            <person name="Kyrpides N."/>
            <person name="Kim E."/>
            <person name="Stahl D."/>
            <person name="Richardson P."/>
        </authorList>
    </citation>
    <scope>NUCLEOTIDE SEQUENCE [LARGE SCALE GENOMIC DNA]</scope>
    <source>
        <strain evidence="2">EF01-2</strain>
    </source>
</reference>
<organism evidence="1 2">
    <name type="scientific">Verminephrobacter eiseniae (strain EF01-2)</name>
    <dbReference type="NCBI Taxonomy" id="391735"/>
    <lineage>
        <taxon>Bacteria</taxon>
        <taxon>Pseudomonadati</taxon>
        <taxon>Pseudomonadota</taxon>
        <taxon>Betaproteobacteria</taxon>
        <taxon>Burkholderiales</taxon>
        <taxon>Comamonadaceae</taxon>
        <taxon>Verminephrobacter</taxon>
    </lineage>
</organism>
<dbReference type="eggNOG" id="COG3012">
    <property type="taxonomic scope" value="Bacteria"/>
</dbReference>
<dbReference type="RefSeq" id="WP_011810199.1">
    <property type="nucleotide sequence ID" value="NC_008786.1"/>
</dbReference>
<dbReference type="EMBL" id="CP000542">
    <property type="protein sequence ID" value="ABM58196.1"/>
    <property type="molecule type" value="Genomic_DNA"/>
</dbReference>
<dbReference type="OrthoDB" id="308557at2"/>
<dbReference type="AlphaFoldDB" id="A1WKN9"/>
<dbReference type="Proteomes" id="UP000000374">
    <property type="component" value="Chromosome"/>
</dbReference>
<dbReference type="KEGG" id="vei:Veis_2451"/>
<evidence type="ECO:0000313" key="2">
    <source>
        <dbReference type="Proteomes" id="UP000000374"/>
    </source>
</evidence>
<dbReference type="GeneID" id="77174737"/>
<dbReference type="InterPro" id="IPR004027">
    <property type="entry name" value="SEC_C_motif"/>
</dbReference>
<gene>
    <name evidence="1" type="ordered locus">Veis_2451</name>
</gene>
<accession>A1WKN9</accession>
<keyword evidence="2" id="KW-1185">Reference proteome</keyword>
<dbReference type="Pfam" id="PF02810">
    <property type="entry name" value="SEC-C"/>
    <property type="match status" value="1"/>
</dbReference>
<proteinExistence type="predicted"/>
<evidence type="ECO:0000313" key="1">
    <source>
        <dbReference type="EMBL" id="ABM58196.1"/>
    </source>
</evidence>
<dbReference type="HOGENOM" id="CLU_1045634_0_0_4"/>
<sequence>MTAKVGRNDPCPCGSGKKHKHCCLQQQALAAEPTGHDGAAKRVVDWLFERHRKATRVALTGLLGSLLDDGQRDKLGAQMDEEFWVGMQVNLMDWLIAEGELQIKGVRQRVSEYLLGPGGPLLTATQRYWLQQLAQSPLRLYDVTDVMPGVQMTLRDVLDADAAPIVVQERSGMQILASGMQLGCRVLRIREHFECSGSVCLFSTPADSSVIAQLRAAAQEGQGQRGELATRSGMIIMSAWVRQYVDLPPTPSDAHAGDTPLLSTDH</sequence>